<gene>
    <name evidence="9 12" type="primary">rnc</name>
    <name evidence="12" type="ORF">NEISUBOT_04038</name>
</gene>
<keyword evidence="8 9" id="KW-0694">RNA-binding</keyword>
<protein>
    <recommendedName>
        <fullName evidence="9">Ribonuclease 3</fullName>
        <ecNumber evidence="9">3.1.26.3</ecNumber>
    </recommendedName>
    <alternativeName>
        <fullName evidence="9">Ribonuclease III</fullName>
        <shortName evidence="9">RNase III</shortName>
    </alternativeName>
</protein>
<keyword evidence="9" id="KW-0460">Magnesium</keyword>
<evidence type="ECO:0000256" key="4">
    <source>
        <dbReference type="ARBA" id="ARBA00022664"/>
    </source>
</evidence>
<comment type="subunit">
    <text evidence="9">Homodimer.</text>
</comment>
<feature type="binding site" evidence="9">
    <location>
        <position position="46"/>
    </location>
    <ligand>
        <name>Mg(2+)</name>
        <dbReference type="ChEBI" id="CHEBI:18420"/>
    </ligand>
</feature>
<dbReference type="HAMAP" id="MF_00104">
    <property type="entry name" value="RNase_III"/>
    <property type="match status" value="1"/>
</dbReference>
<dbReference type="EMBL" id="ACEO02000003">
    <property type="protein sequence ID" value="EFC52683.1"/>
    <property type="molecule type" value="Genomic_DNA"/>
</dbReference>
<evidence type="ECO:0000259" key="10">
    <source>
        <dbReference type="PROSITE" id="PS50137"/>
    </source>
</evidence>
<dbReference type="SUPFAM" id="SSF69065">
    <property type="entry name" value="RNase III domain-like"/>
    <property type="match status" value="1"/>
</dbReference>
<proteinExistence type="inferred from homology"/>
<comment type="cofactor">
    <cofactor evidence="9">
        <name>Mg(2+)</name>
        <dbReference type="ChEBI" id="CHEBI:18420"/>
    </cofactor>
</comment>
<comment type="subcellular location">
    <subcellularLocation>
        <location evidence="9">Cytoplasm</location>
    </subcellularLocation>
</comment>
<dbReference type="PROSITE" id="PS50137">
    <property type="entry name" value="DS_RBD"/>
    <property type="match status" value="1"/>
</dbReference>
<dbReference type="Pfam" id="PF00035">
    <property type="entry name" value="dsrm"/>
    <property type="match status" value="1"/>
</dbReference>
<dbReference type="AlphaFoldDB" id="A0A9W5IS80"/>
<dbReference type="EC" id="3.1.26.3" evidence="9"/>
<dbReference type="PROSITE" id="PS00517">
    <property type="entry name" value="RNASE_3_1"/>
    <property type="match status" value="1"/>
</dbReference>
<keyword evidence="9" id="KW-0963">Cytoplasm</keyword>
<evidence type="ECO:0000256" key="9">
    <source>
        <dbReference type="HAMAP-Rule" id="MF_00104"/>
    </source>
</evidence>
<comment type="catalytic activity">
    <reaction evidence="1 9">
        <text>Endonucleolytic cleavage to 5'-phosphomonoester.</text>
        <dbReference type="EC" id="3.1.26.3"/>
    </reaction>
</comment>
<feature type="active site" evidence="9">
    <location>
        <position position="122"/>
    </location>
</feature>
<dbReference type="CDD" id="cd10845">
    <property type="entry name" value="DSRM_RNAse_III_family"/>
    <property type="match status" value="1"/>
</dbReference>
<dbReference type="Gene3D" id="3.30.160.20">
    <property type="match status" value="1"/>
</dbReference>
<keyword evidence="5 9" id="KW-0540">Nuclease</keyword>
<evidence type="ECO:0000313" key="13">
    <source>
        <dbReference type="Proteomes" id="UP000004621"/>
    </source>
</evidence>
<dbReference type="GO" id="GO:0046872">
    <property type="term" value="F:metal ion binding"/>
    <property type="evidence" value="ECO:0007669"/>
    <property type="project" value="UniProtKB-KW"/>
</dbReference>
<dbReference type="SMART" id="SM00535">
    <property type="entry name" value="RIBOc"/>
    <property type="match status" value="1"/>
</dbReference>
<comment type="caution">
    <text evidence="12">The sequence shown here is derived from an EMBL/GenBank/DDBJ whole genome shotgun (WGS) entry which is preliminary data.</text>
</comment>
<dbReference type="GO" id="GO:0004525">
    <property type="term" value="F:ribonuclease III activity"/>
    <property type="evidence" value="ECO:0007669"/>
    <property type="project" value="UniProtKB-UniRule"/>
</dbReference>
<evidence type="ECO:0000259" key="11">
    <source>
        <dbReference type="PROSITE" id="PS50142"/>
    </source>
</evidence>
<dbReference type="GO" id="GO:0005737">
    <property type="term" value="C:cytoplasm"/>
    <property type="evidence" value="ECO:0007669"/>
    <property type="project" value="UniProtKB-SubCell"/>
</dbReference>
<dbReference type="PANTHER" id="PTHR11207:SF0">
    <property type="entry name" value="RIBONUCLEASE 3"/>
    <property type="match status" value="1"/>
</dbReference>
<keyword evidence="7 9" id="KW-0378">Hydrolase</keyword>
<keyword evidence="9" id="KW-0479">Metal-binding</keyword>
<dbReference type="GO" id="GO:0003725">
    <property type="term" value="F:double-stranded RNA binding"/>
    <property type="evidence" value="ECO:0007669"/>
    <property type="project" value="TreeGrafter"/>
</dbReference>
<reference evidence="12 13" key="1">
    <citation type="submission" date="2010-01" db="EMBL/GenBank/DDBJ databases">
        <authorList>
            <person name="Weinstock G."/>
            <person name="Sodergren E."/>
            <person name="Clifton S."/>
            <person name="Fulton L."/>
            <person name="Fulton B."/>
            <person name="Courtney L."/>
            <person name="Fronick C."/>
            <person name="Harrison M."/>
            <person name="Strong C."/>
            <person name="Farmer C."/>
            <person name="Delahaunty K."/>
            <person name="Markovic C."/>
            <person name="Hall O."/>
            <person name="Minx P."/>
            <person name="Tomlinson C."/>
            <person name="Mitreva M."/>
            <person name="Nelson J."/>
            <person name="Hou S."/>
            <person name="Wollam A."/>
            <person name="Pepin K.H."/>
            <person name="Johnson M."/>
            <person name="Bhonagiri V."/>
            <person name="Nash W.E."/>
            <person name="Warren W."/>
            <person name="Chinwalla A."/>
            <person name="Mardis E.R."/>
            <person name="Wilson R.K."/>
        </authorList>
    </citation>
    <scope>NUCLEOTIDE SEQUENCE [LARGE SCALE GENOMIC DNA]</scope>
    <source>
        <strain evidence="12 13">NJ9703</strain>
    </source>
</reference>
<evidence type="ECO:0000256" key="2">
    <source>
        <dbReference type="ARBA" id="ARBA00010183"/>
    </source>
</evidence>
<feature type="domain" description="DRBM" evidence="10">
    <location>
        <begin position="160"/>
        <end position="230"/>
    </location>
</feature>
<evidence type="ECO:0000256" key="1">
    <source>
        <dbReference type="ARBA" id="ARBA00000109"/>
    </source>
</evidence>
<evidence type="ECO:0000256" key="6">
    <source>
        <dbReference type="ARBA" id="ARBA00022759"/>
    </source>
</evidence>
<dbReference type="GO" id="GO:0019843">
    <property type="term" value="F:rRNA binding"/>
    <property type="evidence" value="ECO:0007669"/>
    <property type="project" value="UniProtKB-KW"/>
</dbReference>
<dbReference type="PANTHER" id="PTHR11207">
    <property type="entry name" value="RIBONUCLEASE III"/>
    <property type="match status" value="1"/>
</dbReference>
<keyword evidence="4 9" id="KW-0507">mRNA processing</keyword>
<comment type="similarity">
    <text evidence="2">Belongs to the ribonuclease III family.</text>
</comment>
<feature type="binding site" evidence="9">
    <location>
        <position position="119"/>
    </location>
    <ligand>
        <name>Mg(2+)</name>
        <dbReference type="ChEBI" id="CHEBI:18420"/>
    </ligand>
</feature>
<dbReference type="SMART" id="SM00358">
    <property type="entry name" value="DSRM"/>
    <property type="match status" value="1"/>
</dbReference>
<accession>A0A9W5IS80</accession>
<dbReference type="GO" id="GO:0006364">
    <property type="term" value="P:rRNA processing"/>
    <property type="evidence" value="ECO:0007669"/>
    <property type="project" value="UniProtKB-UniRule"/>
</dbReference>
<evidence type="ECO:0000256" key="7">
    <source>
        <dbReference type="ARBA" id="ARBA00022801"/>
    </source>
</evidence>
<name>A0A9W5IS80_NEISU</name>
<evidence type="ECO:0000256" key="5">
    <source>
        <dbReference type="ARBA" id="ARBA00022722"/>
    </source>
</evidence>
<feature type="binding site" evidence="9">
    <location>
        <position position="122"/>
    </location>
    <ligand>
        <name>Mg(2+)</name>
        <dbReference type="ChEBI" id="CHEBI:18420"/>
    </ligand>
</feature>
<organism evidence="12 13">
    <name type="scientific">Neisseria subflava NJ9703</name>
    <dbReference type="NCBI Taxonomy" id="546268"/>
    <lineage>
        <taxon>Bacteria</taxon>
        <taxon>Pseudomonadati</taxon>
        <taxon>Pseudomonadota</taxon>
        <taxon>Betaproteobacteria</taxon>
        <taxon>Neisseriales</taxon>
        <taxon>Neisseriaceae</taxon>
        <taxon>Neisseria</taxon>
    </lineage>
</organism>
<dbReference type="Proteomes" id="UP000004621">
    <property type="component" value="Unassembled WGS sequence"/>
</dbReference>
<dbReference type="SUPFAM" id="SSF54768">
    <property type="entry name" value="dsRNA-binding domain-like"/>
    <property type="match status" value="1"/>
</dbReference>
<dbReference type="GO" id="GO:0010468">
    <property type="term" value="P:regulation of gene expression"/>
    <property type="evidence" value="ECO:0007669"/>
    <property type="project" value="TreeGrafter"/>
</dbReference>
<evidence type="ECO:0000256" key="3">
    <source>
        <dbReference type="ARBA" id="ARBA00022552"/>
    </source>
</evidence>
<dbReference type="PROSITE" id="PS50142">
    <property type="entry name" value="RNASE_3_2"/>
    <property type="match status" value="1"/>
</dbReference>
<dbReference type="GO" id="GO:0006397">
    <property type="term" value="P:mRNA processing"/>
    <property type="evidence" value="ECO:0007669"/>
    <property type="project" value="UniProtKB-UniRule"/>
</dbReference>
<dbReference type="Gene3D" id="1.10.1520.10">
    <property type="entry name" value="Ribonuclease III domain"/>
    <property type="match status" value="1"/>
</dbReference>
<evidence type="ECO:0000256" key="8">
    <source>
        <dbReference type="ARBA" id="ARBA00022884"/>
    </source>
</evidence>
<dbReference type="InterPro" id="IPR036389">
    <property type="entry name" value="RNase_III_sf"/>
</dbReference>
<dbReference type="InterPro" id="IPR014720">
    <property type="entry name" value="dsRBD_dom"/>
</dbReference>
<feature type="domain" description="RNase III" evidence="11">
    <location>
        <begin position="11"/>
        <end position="133"/>
    </location>
</feature>
<feature type="active site" evidence="9">
    <location>
        <position position="50"/>
    </location>
</feature>
<keyword evidence="9" id="KW-0819">tRNA processing</keyword>
<dbReference type="Pfam" id="PF14622">
    <property type="entry name" value="Ribonucleas_3_3"/>
    <property type="match status" value="1"/>
</dbReference>
<dbReference type="CDD" id="cd00593">
    <property type="entry name" value="RIBOc"/>
    <property type="match status" value="1"/>
</dbReference>
<keyword evidence="3 9" id="KW-0698">rRNA processing</keyword>
<dbReference type="GO" id="GO:0008033">
    <property type="term" value="P:tRNA processing"/>
    <property type="evidence" value="ECO:0007669"/>
    <property type="project" value="UniProtKB-KW"/>
</dbReference>
<comment type="function">
    <text evidence="9">Digests double-stranded RNA. Involved in the processing of primary rRNA transcript to yield the immediate precursors to the large and small rRNAs (23S and 16S). Processes some mRNAs, and tRNAs when they are encoded in the rRNA operon. Processes pre-crRNA and tracrRNA of type II CRISPR loci if present in the organism.</text>
</comment>
<dbReference type="InterPro" id="IPR011907">
    <property type="entry name" value="RNase_III"/>
</dbReference>
<keyword evidence="9" id="KW-0699">rRNA-binding</keyword>
<dbReference type="InterPro" id="IPR000999">
    <property type="entry name" value="RNase_III_dom"/>
</dbReference>
<dbReference type="NCBIfam" id="TIGR02191">
    <property type="entry name" value="RNaseIII"/>
    <property type="match status" value="1"/>
</dbReference>
<sequence length="296" mass="33627">MKPDLLKQQAHRAIQKRLGYEFRNMELLQQALTHRSYNAKHNERFEFVGDSILNYSVARMLFDAFPKLSEGELSRMRAALVNEGVLAEIALEMNVGDGLYLGAGELKSGGFRRPSILADAMEAMFAAVSFDADFSAAEKVVRHLFAERVKRADLNIGKKDSKTALQEALQARRFALPKYRIEEQAEQTADAMFVISCDLGELGFICNARGSSRKVAEQKAACEALEWLEQKFPLKKAKKMILQTAFEKMQRPSETIKKVIYKWISKPFCKTSRNTRRIIVAALWPSWVVRMSANPR</sequence>
<evidence type="ECO:0000313" key="12">
    <source>
        <dbReference type="EMBL" id="EFC52683.1"/>
    </source>
</evidence>
<keyword evidence="6 9" id="KW-0255">Endonuclease</keyword>
<dbReference type="FunFam" id="1.10.1520.10:FF:000001">
    <property type="entry name" value="Ribonuclease 3"/>
    <property type="match status" value="1"/>
</dbReference>